<dbReference type="AlphaFoldDB" id="A0A068BDU2"/>
<proteinExistence type="predicted"/>
<dbReference type="PeptideAtlas" id="A0A068BDU2"/>
<name>A0A068BDU2_HUMAN</name>
<dbReference type="OrthoDB" id="21095at2759"/>
<reference evidence="1" key="1">
    <citation type="submission" date="2014-03" db="EMBL/GenBank/DDBJ databases">
        <title>Full spectrum of BRCA1 and BRCA2 deleterious mutations in breast cancer in Asian countries.</title>
        <authorList>
            <consortium name="The Hong Kong Hereditary Breast Cancer Family Registry"/>
            <person name="Kwong A."/>
            <person name="Shin V.Y."/>
            <person name="Ho J.C.W."/>
            <person name="Law F.B.F."/>
            <person name="Au T."/>
            <person name="Chan T.L."/>
            <person name="Ma E.S.K."/>
        </authorList>
    </citation>
    <scope>NUCLEOTIDE SEQUENCE</scope>
</reference>
<dbReference type="EMBL" id="KJ625184">
    <property type="protein sequence ID" value="AIC83563.1"/>
    <property type="molecule type" value="Genomic_DNA"/>
</dbReference>
<sequence>LALGNTKELHETDLTCVNEPIFKNSTMVLYGDTGDKQPKCQLKKIWFMFLQRRTKIV</sequence>
<protein>
    <submittedName>
        <fullName evidence="1">Truncated breast and ovarian cancer susceptibility protein 2</fullName>
    </submittedName>
</protein>
<dbReference type="ChiTaRS" id="BRCA2">
    <property type="organism name" value="human"/>
</dbReference>
<evidence type="ECO:0000313" key="1">
    <source>
        <dbReference type="EMBL" id="AIC83563.1"/>
    </source>
</evidence>
<organism evidence="1">
    <name type="scientific">Homo sapiens</name>
    <name type="common">Human</name>
    <dbReference type="NCBI Taxonomy" id="9606"/>
    <lineage>
        <taxon>Eukaryota</taxon>
        <taxon>Metazoa</taxon>
        <taxon>Chordata</taxon>
        <taxon>Craniata</taxon>
        <taxon>Vertebrata</taxon>
        <taxon>Euteleostomi</taxon>
        <taxon>Mammalia</taxon>
        <taxon>Eutheria</taxon>
        <taxon>Euarchontoglires</taxon>
        <taxon>Primates</taxon>
        <taxon>Haplorrhini</taxon>
        <taxon>Catarrhini</taxon>
        <taxon>Hominidae</taxon>
        <taxon>Homo</taxon>
    </lineage>
</organism>
<gene>
    <name evidence="1" type="primary">BRCA2</name>
</gene>
<accession>A0A068BDU2</accession>
<feature type="non-terminal residue" evidence="1">
    <location>
        <position position="1"/>
    </location>
</feature>